<protein>
    <submittedName>
        <fullName evidence="5">Efflux transporter outer membrane subunit</fullName>
    </submittedName>
</protein>
<dbReference type="Pfam" id="PF02321">
    <property type="entry name" value="OEP"/>
    <property type="match status" value="2"/>
</dbReference>
<dbReference type="InterPro" id="IPR003423">
    <property type="entry name" value="OMP_efflux"/>
</dbReference>
<evidence type="ECO:0000256" key="3">
    <source>
        <dbReference type="SAM" id="Coils"/>
    </source>
</evidence>
<dbReference type="Gene3D" id="1.20.1600.10">
    <property type="entry name" value="Outer membrane efflux proteins (OEP)"/>
    <property type="match status" value="1"/>
</dbReference>
<dbReference type="Proteomes" id="UP001524569">
    <property type="component" value="Unassembled WGS sequence"/>
</dbReference>
<evidence type="ECO:0000256" key="2">
    <source>
        <dbReference type="RuleBase" id="RU362097"/>
    </source>
</evidence>
<dbReference type="InterPro" id="IPR010131">
    <property type="entry name" value="MdtP/NodT-like"/>
</dbReference>
<feature type="coiled-coil region" evidence="3">
    <location>
        <begin position="389"/>
        <end position="416"/>
    </location>
</feature>
<evidence type="ECO:0000256" key="1">
    <source>
        <dbReference type="ARBA" id="ARBA00007613"/>
    </source>
</evidence>
<keyword evidence="2" id="KW-0472">Membrane</keyword>
<comment type="caution">
    <text evidence="5">The sequence shown here is derived from an EMBL/GenBank/DDBJ whole genome shotgun (WGS) entry which is preliminary data.</text>
</comment>
<feature type="region of interest" description="Disordered" evidence="4">
    <location>
        <begin position="256"/>
        <end position="280"/>
    </location>
</feature>
<keyword evidence="2" id="KW-0732">Signal</keyword>
<evidence type="ECO:0000313" key="5">
    <source>
        <dbReference type="EMBL" id="MCQ8179505.1"/>
    </source>
</evidence>
<dbReference type="Gene3D" id="2.20.200.10">
    <property type="entry name" value="Outer membrane efflux proteins (OEP)"/>
    <property type="match status" value="1"/>
</dbReference>
<dbReference type="RefSeq" id="WP_256608890.1">
    <property type="nucleotide sequence ID" value="NZ_JANIBM010000001.1"/>
</dbReference>
<dbReference type="PROSITE" id="PS51257">
    <property type="entry name" value="PROKAR_LIPOPROTEIN"/>
    <property type="match status" value="1"/>
</dbReference>
<keyword evidence="2" id="KW-0564">Palmitate</keyword>
<proteinExistence type="inferred from homology"/>
<keyword evidence="6" id="KW-1185">Reference proteome</keyword>
<feature type="region of interest" description="Disordered" evidence="4">
    <location>
        <begin position="33"/>
        <end position="52"/>
    </location>
</feature>
<dbReference type="EMBL" id="JANIBM010000001">
    <property type="protein sequence ID" value="MCQ8179505.1"/>
    <property type="molecule type" value="Genomic_DNA"/>
</dbReference>
<comment type="similarity">
    <text evidence="1 2">Belongs to the outer membrane factor (OMF) (TC 1.B.17) family.</text>
</comment>
<keyword evidence="2" id="KW-0449">Lipoprotein</keyword>
<evidence type="ECO:0000256" key="4">
    <source>
        <dbReference type="SAM" id="MobiDB-lite"/>
    </source>
</evidence>
<comment type="subcellular location">
    <subcellularLocation>
        <location evidence="2">Cell outer membrane</location>
        <topology evidence="2">Lipid-anchor</topology>
    </subcellularLocation>
</comment>
<feature type="compositionally biased region" description="Polar residues" evidence="4">
    <location>
        <begin position="257"/>
        <end position="268"/>
    </location>
</feature>
<keyword evidence="3" id="KW-0175">Coiled coil</keyword>
<feature type="signal peptide" evidence="2">
    <location>
        <begin position="1"/>
        <end position="23"/>
    </location>
</feature>
<organism evidence="5 6">
    <name type="scientific">Methylomonas aurea</name>
    <dbReference type="NCBI Taxonomy" id="2952224"/>
    <lineage>
        <taxon>Bacteria</taxon>
        <taxon>Pseudomonadati</taxon>
        <taxon>Pseudomonadota</taxon>
        <taxon>Gammaproteobacteria</taxon>
        <taxon>Methylococcales</taxon>
        <taxon>Methylococcaceae</taxon>
        <taxon>Methylomonas</taxon>
    </lineage>
</organism>
<dbReference type="PANTHER" id="PTHR30203">
    <property type="entry name" value="OUTER MEMBRANE CATION EFFLUX PROTEIN"/>
    <property type="match status" value="1"/>
</dbReference>
<feature type="chain" id="PRO_5045007791" evidence="2">
    <location>
        <begin position="24"/>
        <end position="467"/>
    </location>
</feature>
<feature type="coiled-coil region" evidence="3">
    <location>
        <begin position="214"/>
        <end position="241"/>
    </location>
</feature>
<evidence type="ECO:0000313" key="6">
    <source>
        <dbReference type="Proteomes" id="UP001524569"/>
    </source>
</evidence>
<accession>A0ABT1UB94</accession>
<keyword evidence="2" id="KW-0812">Transmembrane</keyword>
<dbReference type="NCBIfam" id="TIGR01845">
    <property type="entry name" value="outer_NodT"/>
    <property type="match status" value="1"/>
</dbReference>
<name>A0ABT1UB94_9GAMM</name>
<reference evidence="5 6" key="1">
    <citation type="submission" date="2022-07" db="EMBL/GenBank/DDBJ databases">
        <title>Methylomonas rivi sp. nov., Methylomonas rosea sp. nov., Methylomonas aureus sp. nov. and Methylomonas subterranea sp. nov., four novel methanotrophs isolated from a freshwater creek and the deep terrestrial subsurface.</title>
        <authorList>
            <person name="Abin C."/>
            <person name="Sankaranarayanan K."/>
            <person name="Garner C."/>
            <person name="Sindelar R."/>
            <person name="Kotary K."/>
            <person name="Garner R."/>
            <person name="Barclay S."/>
            <person name="Lawson P."/>
            <person name="Krumholz L."/>
        </authorList>
    </citation>
    <scope>NUCLEOTIDE SEQUENCE [LARGE SCALE GENOMIC DNA]</scope>
    <source>
        <strain evidence="5 6">SURF-1</strain>
    </source>
</reference>
<gene>
    <name evidence="5" type="ORF">NP603_00160</name>
</gene>
<keyword evidence="2" id="KW-1134">Transmembrane beta strand</keyword>
<sequence length="467" mass="50448">MPLPRKPASTLTLCAWLVAAACACQPLPPRDPQDLAFATPPRWSEQPTPPEQSVTAWLDRFTDAQLTALVADGLAGNFDLKAAAARIDVAREQAVVAGAGRWPQTYFSPGYQRSRELGSESGRFAALFNLSWELDVWGRIKAGQQAATLNAEAVTDDYRAARLSLAARIAQAYFALAEARLQAQVAAQSVHDRGVIVDLVRGRFNRGLTRGLDLRLALTDLANAQAQLAQADNDVQLLARLLQTLLGRYPDGRVAQSDVSSTSASAPNSLPEPPPGLAAGLPAELLQRRPDITAAFQRLQAADSGLESAEKALLPRLTLTAAGGSASPALAEIIDPRAAAWNLAAGLAQPLFTGDRLQAEIRLNQARVREAYQQYQSVALNAFREVEQALAAETRLREQEQALREAVEQTEASRKLAVYSYQQGLIEILTLLDSYRSTLNAQSAHLAVRRQLLANRINLYLALGGPV</sequence>
<dbReference type="SUPFAM" id="SSF56954">
    <property type="entry name" value="Outer membrane efflux proteins (OEP)"/>
    <property type="match status" value="1"/>
</dbReference>